<dbReference type="SUPFAM" id="SSF53335">
    <property type="entry name" value="S-adenosyl-L-methionine-dependent methyltransferases"/>
    <property type="match status" value="1"/>
</dbReference>
<dbReference type="InterPro" id="IPR029464">
    <property type="entry name" value="HSDR_N"/>
</dbReference>
<organism evidence="4 5">
    <name type="scientific">Streptosporangium pseudovulgare</name>
    <dbReference type="NCBI Taxonomy" id="35765"/>
    <lineage>
        <taxon>Bacteria</taxon>
        <taxon>Bacillati</taxon>
        <taxon>Actinomycetota</taxon>
        <taxon>Actinomycetes</taxon>
        <taxon>Streptosporangiales</taxon>
        <taxon>Streptosporangiaceae</taxon>
        <taxon>Streptosporangium</taxon>
    </lineage>
</organism>
<evidence type="ECO:0000259" key="2">
    <source>
        <dbReference type="Pfam" id="PF02384"/>
    </source>
</evidence>
<reference evidence="5" key="1">
    <citation type="journal article" date="2019" name="Int. J. Syst. Evol. Microbiol.">
        <title>The Global Catalogue of Microorganisms (GCM) 10K type strain sequencing project: providing services to taxonomists for standard genome sequencing and annotation.</title>
        <authorList>
            <consortium name="The Broad Institute Genomics Platform"/>
            <consortium name="The Broad Institute Genome Sequencing Center for Infectious Disease"/>
            <person name="Wu L."/>
            <person name="Ma J."/>
        </authorList>
    </citation>
    <scope>NUCLEOTIDE SEQUENCE [LARGE SCALE GENOMIC DNA]</scope>
    <source>
        <strain evidence="5">JCM 3115</strain>
    </source>
</reference>
<feature type="domain" description="Type I restriction enzyme R protein N-terminal" evidence="3">
    <location>
        <begin position="50"/>
        <end position="169"/>
    </location>
</feature>
<dbReference type="Proteomes" id="UP000611554">
    <property type="component" value="Unassembled WGS sequence"/>
</dbReference>
<comment type="caution">
    <text evidence="4">The sequence shown here is derived from an EMBL/GenBank/DDBJ whole genome shotgun (WGS) entry which is preliminary data.</text>
</comment>
<evidence type="ECO:0000313" key="5">
    <source>
        <dbReference type="Proteomes" id="UP000611554"/>
    </source>
</evidence>
<dbReference type="InterPro" id="IPR003356">
    <property type="entry name" value="DNA_methylase_A-5"/>
</dbReference>
<dbReference type="InterPro" id="IPR002052">
    <property type="entry name" value="DNA_methylase_N6_adenine_CS"/>
</dbReference>
<dbReference type="GO" id="GO:0004519">
    <property type="term" value="F:endonuclease activity"/>
    <property type="evidence" value="ECO:0007669"/>
    <property type="project" value="UniProtKB-KW"/>
</dbReference>
<feature type="domain" description="DNA methylase adenine-specific" evidence="2">
    <location>
        <begin position="306"/>
        <end position="585"/>
    </location>
</feature>
<dbReference type="Gene3D" id="3.40.50.150">
    <property type="entry name" value="Vaccinia Virus protein VP39"/>
    <property type="match status" value="1"/>
</dbReference>
<proteinExistence type="predicted"/>
<sequence length="679" mass="76306">MASAPPVTSKETHVLVPAALTTPTVTPVGSVPEGKVADYLTGKLVNDTAEEYVRQNIEKALVRQYKYAAKDCEPEFPIRVGSSRKRVDIVVFGPGQDHAQANAYILVETKKADVKPTHRTEGIGQLQSYMAACLNVQYGMWTNGDDRFCYAKRSDGKGSWTFDEIIDIPGFGQTEEDAQRPKRRDLKVATADNLLFAFRRCHNYIAAHEGKQKTEAFWELLKLIFTKIEDERSNKINFYATPSERENASVATSAKKRIQELFKNKVVLKYPTIFEARDMTIDLKPSVVAYVVTQLQGYSLLASPVDVKGVAYEEIVGSNLRGDRGEFFTPRNACRMAVTMLNPQPDERILDPSCGTGGFLITAMNHAVDHIERSEREQWIDPANGTDAERQELFRRRSEYLSQCVFGIDLNPALVRAAKMNMVMNNDGSGGLWQANTLENPHMWQSDLRTRVPLGSIDVIVSNPPFGTKIPIDDEGTLSQYELAATWDQDDAGNWTIRRDKHGNPVLQKSQPPEILFIERCLQLLKPGVGRMAMVIPNGILNNPGLAYVRHWLVRRAQILAVVDMHRDLFQPGNDTQTSMVLMRRLNSEEIANAESTGLDYPIFMAVAESIGHDKRGNVIYRRTAEGEDALVSRVETVTEIDQETGAEVLREIEVTERQVDDELPEVATAYLRWLSEQR</sequence>
<gene>
    <name evidence="4" type="ORF">GCM10010140_22020</name>
</gene>
<dbReference type="EMBL" id="BMQJ01000004">
    <property type="protein sequence ID" value="GGP91859.1"/>
    <property type="molecule type" value="Genomic_DNA"/>
</dbReference>
<name>A0ABQ2QRD6_9ACTN</name>
<dbReference type="Pfam" id="PF13588">
    <property type="entry name" value="HSDR_N_2"/>
    <property type="match status" value="1"/>
</dbReference>
<protein>
    <submittedName>
        <fullName evidence="4">Restriction endonuclease subunit M</fullName>
    </submittedName>
</protein>
<evidence type="ECO:0000259" key="3">
    <source>
        <dbReference type="Pfam" id="PF13588"/>
    </source>
</evidence>
<dbReference type="InterPro" id="IPR052916">
    <property type="entry name" value="Type-I_RE_MTase_Subunit"/>
</dbReference>
<dbReference type="PANTHER" id="PTHR42998">
    <property type="entry name" value="TYPE I RESTRICTION ENZYME HINDVIIP M PROTEIN-RELATED"/>
    <property type="match status" value="1"/>
</dbReference>
<keyword evidence="4" id="KW-0378">Hydrolase</keyword>
<dbReference type="PRINTS" id="PR00507">
    <property type="entry name" value="N12N6MTFRASE"/>
</dbReference>
<keyword evidence="4" id="KW-0540">Nuclease</keyword>
<keyword evidence="1" id="KW-0680">Restriction system</keyword>
<evidence type="ECO:0000256" key="1">
    <source>
        <dbReference type="ARBA" id="ARBA00022747"/>
    </source>
</evidence>
<evidence type="ECO:0000313" key="4">
    <source>
        <dbReference type="EMBL" id="GGP91859.1"/>
    </source>
</evidence>
<accession>A0ABQ2QRD6</accession>
<dbReference type="Pfam" id="PF02384">
    <property type="entry name" value="N6_Mtase"/>
    <property type="match status" value="1"/>
</dbReference>
<dbReference type="PANTHER" id="PTHR42998:SF1">
    <property type="entry name" value="TYPE I RESTRICTION ENZYME HINDI METHYLASE SUBUNIT"/>
    <property type="match status" value="1"/>
</dbReference>
<dbReference type="PROSITE" id="PS00092">
    <property type="entry name" value="N6_MTASE"/>
    <property type="match status" value="1"/>
</dbReference>
<dbReference type="InterPro" id="IPR029063">
    <property type="entry name" value="SAM-dependent_MTases_sf"/>
</dbReference>
<keyword evidence="5" id="KW-1185">Reference proteome</keyword>
<keyword evidence="4" id="KW-0255">Endonuclease</keyword>